<evidence type="ECO:0000256" key="13">
    <source>
        <dbReference type="SAM" id="MobiDB-lite"/>
    </source>
</evidence>
<comment type="subcellular location">
    <subcellularLocation>
        <location evidence="2">Chromosome</location>
    </subcellularLocation>
    <subcellularLocation>
        <location evidence="1">Nucleus</location>
    </subcellularLocation>
</comment>
<dbReference type="InterPro" id="IPR027417">
    <property type="entry name" value="P-loop_NTPase"/>
</dbReference>
<keyword evidence="8 12" id="KW-0175">Coiled coil</keyword>
<reference evidence="15 16" key="1">
    <citation type="journal article" date="2018" name="Sci. Rep.">
        <title>Genome sequence of the cauliflower mushroom Sparassis crispa (Hanabiratake) and its association with beneficial usage.</title>
        <authorList>
            <person name="Kiyama R."/>
            <person name="Furutani Y."/>
            <person name="Kawaguchi K."/>
            <person name="Nakanishi T."/>
        </authorList>
    </citation>
    <scope>NUCLEOTIDE SEQUENCE [LARGE SCALE GENOMIC DNA]</scope>
</reference>
<feature type="region of interest" description="Disordered" evidence="13">
    <location>
        <begin position="1032"/>
        <end position="1051"/>
    </location>
</feature>
<keyword evidence="4" id="KW-0158">Chromosome</keyword>
<dbReference type="PANTHER" id="PTHR19306">
    <property type="entry name" value="STRUCTURAL MAINTENANCE OF CHROMOSOMES 5,6 SMC5, SMC6"/>
    <property type="match status" value="1"/>
</dbReference>
<dbReference type="FunCoup" id="A0A401GRK6">
    <property type="interactions" value="532"/>
</dbReference>
<dbReference type="GeneID" id="38781760"/>
<dbReference type="PANTHER" id="PTHR19306:SF6">
    <property type="entry name" value="STRUCTURAL MAINTENANCE OF CHROMOSOMES PROTEIN 6"/>
    <property type="match status" value="1"/>
</dbReference>
<keyword evidence="16" id="KW-1185">Reference proteome</keyword>
<evidence type="ECO:0000256" key="7">
    <source>
        <dbReference type="ARBA" id="ARBA00022840"/>
    </source>
</evidence>
<dbReference type="Proteomes" id="UP000287166">
    <property type="component" value="Unassembled WGS sequence"/>
</dbReference>
<dbReference type="Gene3D" id="3.40.50.300">
    <property type="entry name" value="P-loop containing nucleotide triphosphate hydrolases"/>
    <property type="match status" value="2"/>
</dbReference>
<dbReference type="InParanoid" id="A0A401GRK6"/>
<comment type="similarity">
    <text evidence="3">Belongs to the SMC family. SMC6 subfamily.</text>
</comment>
<feature type="coiled-coil region" evidence="12">
    <location>
        <begin position="274"/>
        <end position="416"/>
    </location>
</feature>
<dbReference type="GO" id="GO:0035861">
    <property type="term" value="C:site of double-strand break"/>
    <property type="evidence" value="ECO:0007669"/>
    <property type="project" value="TreeGrafter"/>
</dbReference>
<feature type="coiled-coil region" evidence="12">
    <location>
        <begin position="732"/>
        <end position="769"/>
    </location>
</feature>
<keyword evidence="11" id="KW-0539">Nucleus</keyword>
<evidence type="ECO:0000313" key="16">
    <source>
        <dbReference type="Proteomes" id="UP000287166"/>
    </source>
</evidence>
<organism evidence="15 16">
    <name type="scientific">Sparassis crispa</name>
    <dbReference type="NCBI Taxonomy" id="139825"/>
    <lineage>
        <taxon>Eukaryota</taxon>
        <taxon>Fungi</taxon>
        <taxon>Dikarya</taxon>
        <taxon>Basidiomycota</taxon>
        <taxon>Agaricomycotina</taxon>
        <taxon>Agaricomycetes</taxon>
        <taxon>Polyporales</taxon>
        <taxon>Sparassidaceae</taxon>
        <taxon>Sparassis</taxon>
    </lineage>
</organism>
<feature type="coiled-coil region" evidence="12">
    <location>
        <begin position="460"/>
        <end position="522"/>
    </location>
</feature>
<dbReference type="AlphaFoldDB" id="A0A401GRK6"/>
<keyword evidence="9" id="KW-0233">DNA recombination</keyword>
<accession>A0A401GRK6</accession>
<feature type="domain" description="RecF/RecN/SMC N-terminal" evidence="14">
    <location>
        <begin position="107"/>
        <end position="1125"/>
    </location>
</feature>
<dbReference type="InterPro" id="IPR003395">
    <property type="entry name" value="RecF/RecN/SMC_N"/>
</dbReference>
<evidence type="ECO:0000256" key="6">
    <source>
        <dbReference type="ARBA" id="ARBA00022763"/>
    </source>
</evidence>
<dbReference type="SUPFAM" id="SSF52540">
    <property type="entry name" value="P-loop containing nucleoside triphosphate hydrolases"/>
    <property type="match status" value="1"/>
</dbReference>
<evidence type="ECO:0000256" key="1">
    <source>
        <dbReference type="ARBA" id="ARBA00004123"/>
    </source>
</evidence>
<dbReference type="GO" id="GO:0003684">
    <property type="term" value="F:damaged DNA binding"/>
    <property type="evidence" value="ECO:0007669"/>
    <property type="project" value="TreeGrafter"/>
</dbReference>
<evidence type="ECO:0000256" key="11">
    <source>
        <dbReference type="ARBA" id="ARBA00023242"/>
    </source>
</evidence>
<protein>
    <submittedName>
        <fullName evidence="15">Structural maintenance of chromosomes protein</fullName>
    </submittedName>
</protein>
<dbReference type="GO" id="GO:0005524">
    <property type="term" value="F:ATP binding"/>
    <property type="evidence" value="ECO:0007669"/>
    <property type="project" value="UniProtKB-KW"/>
</dbReference>
<feature type="region of interest" description="Disordered" evidence="13">
    <location>
        <begin position="1"/>
        <end position="78"/>
    </location>
</feature>
<dbReference type="STRING" id="139825.A0A401GRK6"/>
<dbReference type="EMBL" id="BFAD01000007">
    <property type="protein sequence ID" value="GBE84843.1"/>
    <property type="molecule type" value="Genomic_DNA"/>
</dbReference>
<evidence type="ECO:0000256" key="9">
    <source>
        <dbReference type="ARBA" id="ARBA00023172"/>
    </source>
</evidence>
<evidence type="ECO:0000256" key="5">
    <source>
        <dbReference type="ARBA" id="ARBA00022741"/>
    </source>
</evidence>
<feature type="coiled-coil region" evidence="12">
    <location>
        <begin position="880"/>
        <end position="966"/>
    </location>
</feature>
<evidence type="ECO:0000256" key="12">
    <source>
        <dbReference type="SAM" id="Coils"/>
    </source>
</evidence>
<dbReference type="RefSeq" id="XP_027615756.1">
    <property type="nucleotide sequence ID" value="XM_027759955.1"/>
</dbReference>
<feature type="compositionally biased region" description="Acidic residues" evidence="13">
    <location>
        <begin position="56"/>
        <end position="75"/>
    </location>
</feature>
<evidence type="ECO:0000259" key="14">
    <source>
        <dbReference type="Pfam" id="PF02463"/>
    </source>
</evidence>
<gene>
    <name evidence="15" type="ORF">SCP_0700230</name>
</gene>
<proteinExistence type="inferred from homology"/>
<keyword evidence="10" id="KW-0234">DNA repair</keyword>
<keyword evidence="5" id="KW-0547">Nucleotide-binding</keyword>
<evidence type="ECO:0000256" key="10">
    <source>
        <dbReference type="ARBA" id="ARBA00023204"/>
    </source>
</evidence>
<dbReference type="GO" id="GO:0000724">
    <property type="term" value="P:double-strand break repair via homologous recombination"/>
    <property type="evidence" value="ECO:0007669"/>
    <property type="project" value="TreeGrafter"/>
</dbReference>
<sequence>MPPKRAITIHSDDEGSASEGSPASKRARTQEDSDAELAPYPNKGKGKSRQRTKEDVDLEDEEEDAVEQTAPDEDEEKRFEEEHVEEIWQNLMSKRKTQGSIAEMGIIESIEMHQFMCHKYLTFPFKPQINFIIGHNGSGKSAVLSALTVALGGKAHTTGRGRGLKSFIREGQSVAEVTVCLKNQGEEAYRPKDYGKTIVITRRFTRQGSSSYKIKSNEGKVISTKREELSAICDHMNTQVDNPMNILNQDAARQFLGASQRTDKYKFFLRGTQLSQLSEEYETCLENIRQTRKVLKRKSEAIPDLQDALEEATARFREANKAREQKHKADELKKELAWAHVQTKQNELQGKLEEAAKLSRRVTKIKEQIATANRMFEDSSQFVQAYEEENQNLGSIEHLQAKREEITSKMRTNKQKLVTMNNEEMDMLRGLKLVNDAIEGLDVRIQEEVRKDEDASKERRDDLNRRLEEVKVSCDRVERQLQDIKDERQQKIPEIENIKQDIQKLNQEREQLQHSIVECRKQVRICVERERNKAARFGANMDRVMADIQRTRWHGNRPVGPFGLFVSVKDPAQWAPIIRIQLGALMSGFAVTDARDREPLNKLLIDHGNQKPSITISEVDLFDYSSGEPPEGYLTVLRALEISDEYVLRILINRAHIESTFLAPTRLDADGVLLQYGRSGTAWSADLYNVSRFPEGGGQSSAVRALRMGDPKQQLFTGDDATADKQRWQEHGVKLEQRYNTMNQQIDQLKQMETQKDKEAQSLAKLEGDMLRRSRELKDQHDSLQIQVNNDMPVEISGLQDSRVGFVKEKEAYESQWQTLDKERKEVNEAQRPLLEEANAIKTQIEEFVELQAGIQNKIGVEVERRLNAQSKSKHYQEKLQADEVEVASAEDVVKTLQTEFEQWTAKATEYCERFENPRKAEDVQKNLEAVQTALREREKKHGATVEDMTIEVNKKKAALETAKKDLRNMVSLNRALRRSVQVRIDKWQEFRRHIALRCKVYFSYHLSNRGYYGKILFDHVKGYLELKVQTDDQTSTQDSREKDPLSLSGGEKSFSTICLLLSLWESIGCPIRCLDEFDVFMDAVNRRISIRMMIDTANSSNNRQYILITPQDVTNIHASPSVHVHRMTDPERGQGVLAFQ</sequence>
<dbReference type="GO" id="GO:0030915">
    <property type="term" value="C:Smc5-Smc6 complex"/>
    <property type="evidence" value="ECO:0007669"/>
    <property type="project" value="TreeGrafter"/>
</dbReference>
<evidence type="ECO:0000256" key="4">
    <source>
        <dbReference type="ARBA" id="ARBA00022454"/>
    </source>
</evidence>
<dbReference type="OrthoDB" id="10072614at2759"/>
<keyword evidence="6" id="KW-0227">DNA damage</keyword>
<dbReference type="GO" id="GO:0003697">
    <property type="term" value="F:single-stranded DNA binding"/>
    <property type="evidence" value="ECO:0007669"/>
    <property type="project" value="TreeGrafter"/>
</dbReference>
<keyword evidence="7" id="KW-0067">ATP-binding</keyword>
<dbReference type="Pfam" id="PF02463">
    <property type="entry name" value="SMC_N"/>
    <property type="match status" value="1"/>
</dbReference>
<dbReference type="GO" id="GO:0005634">
    <property type="term" value="C:nucleus"/>
    <property type="evidence" value="ECO:0007669"/>
    <property type="project" value="UniProtKB-SubCell"/>
</dbReference>
<name>A0A401GRK6_9APHY</name>
<comment type="caution">
    <text evidence="15">The sequence shown here is derived from an EMBL/GenBank/DDBJ whole genome shotgun (WGS) entry which is preliminary data.</text>
</comment>
<evidence type="ECO:0000256" key="3">
    <source>
        <dbReference type="ARBA" id="ARBA00006793"/>
    </source>
</evidence>
<evidence type="ECO:0000256" key="2">
    <source>
        <dbReference type="ARBA" id="ARBA00004286"/>
    </source>
</evidence>
<evidence type="ECO:0000313" key="15">
    <source>
        <dbReference type="EMBL" id="GBE84843.1"/>
    </source>
</evidence>
<evidence type="ECO:0000256" key="8">
    <source>
        <dbReference type="ARBA" id="ARBA00023054"/>
    </source>
</evidence>